<proteinExistence type="inferred from homology"/>
<dbReference type="GO" id="GO:0004252">
    <property type="term" value="F:serine-type endopeptidase activity"/>
    <property type="evidence" value="ECO:0007669"/>
    <property type="project" value="UniProtKB-EC"/>
</dbReference>
<dbReference type="PANTHER" id="PTHR43806:SF67">
    <property type="entry name" value="EGF-LIKE DOMAIN-CONTAINING PROTEIN"/>
    <property type="match status" value="1"/>
</dbReference>
<dbReference type="CDD" id="cd07493">
    <property type="entry name" value="Peptidases_S8_9"/>
    <property type="match status" value="1"/>
</dbReference>
<evidence type="ECO:0000256" key="2">
    <source>
        <dbReference type="ARBA" id="ARBA00022670"/>
    </source>
</evidence>
<comment type="caution">
    <text evidence="6">The sequence shown here is derived from an EMBL/GenBank/DDBJ whole genome shotgun (WGS) entry which is preliminary data.</text>
</comment>
<protein>
    <submittedName>
        <fullName evidence="6">Subtilisin DY</fullName>
        <ecNumber evidence="6">3.4.21.62</ecNumber>
    </submittedName>
</protein>
<evidence type="ECO:0000259" key="5">
    <source>
        <dbReference type="Pfam" id="PF00082"/>
    </source>
</evidence>
<keyword evidence="2" id="KW-0645">Protease</keyword>
<dbReference type="EC" id="3.4.21.62" evidence="6"/>
<dbReference type="Pfam" id="PF00082">
    <property type="entry name" value="Peptidase_S8"/>
    <property type="match status" value="1"/>
</dbReference>
<dbReference type="InterPro" id="IPR036852">
    <property type="entry name" value="Peptidase_S8/S53_dom_sf"/>
</dbReference>
<dbReference type="SUPFAM" id="SSF52743">
    <property type="entry name" value="Subtilisin-like"/>
    <property type="match status" value="1"/>
</dbReference>
<evidence type="ECO:0000256" key="4">
    <source>
        <dbReference type="ARBA" id="ARBA00022825"/>
    </source>
</evidence>
<gene>
    <name evidence="6" type="ORF">EZS27_024306</name>
</gene>
<evidence type="ECO:0000313" key="6">
    <source>
        <dbReference type="EMBL" id="KAA6326609.1"/>
    </source>
</evidence>
<dbReference type="InterPro" id="IPR017317">
    <property type="entry name" value="Pept_S8_subtilisin_bacteroid-2"/>
</dbReference>
<sequence>MRSLLIIIFLLVSLATPAQQEDTLKYRISLKDKAVTTYSLNRPQEFLSEKAINRRIRQRLPIDSTDLPVCLKYVDAIKRVGVKVIATGKWDNFVTISCNDSTLVDKIAQLPFVRGTEKVWIAPKVVRGAIGRAVVTNENPEKGENWYGNAYDQIRLSNGDKLHEAGFKGEGMTIAIIDVGFHNVDVIKQFENARILGTRDFVNPQSDIYAEGSHGMKVFSCMATNEPYIMVGTAPEASYWLLRSEDERSENLVEQDYWAAAVEFADSVGVDVVNTSLGYYAFDNRSKNYKYYQLDGHYALISRQASKVADKGMVMVCSAGNTGSGTWKKITPPGDADNVLTVGAIDKDAALAVFSAIGNTADNRIKPDVVAVGAAAGIMDTSGEMKKANGTSFSSPIICGMIACLWQAHPQLTAKEVIELVHKSGDRSTHPDNIFGYGVPDVWKAYNSINP</sequence>
<dbReference type="PROSITE" id="PS51892">
    <property type="entry name" value="SUBTILASE"/>
    <property type="match status" value="1"/>
</dbReference>
<organism evidence="6">
    <name type="scientific">termite gut metagenome</name>
    <dbReference type="NCBI Taxonomy" id="433724"/>
    <lineage>
        <taxon>unclassified sequences</taxon>
        <taxon>metagenomes</taxon>
        <taxon>organismal metagenomes</taxon>
    </lineage>
</organism>
<dbReference type="InterPro" id="IPR023828">
    <property type="entry name" value="Peptidase_S8_Ser-AS"/>
</dbReference>
<dbReference type="AlphaFoldDB" id="A0A5J4QZ00"/>
<dbReference type="Gene3D" id="3.40.50.200">
    <property type="entry name" value="Peptidase S8/S53 domain"/>
    <property type="match status" value="1"/>
</dbReference>
<feature type="domain" description="Peptidase S8/S53" evidence="5">
    <location>
        <begin position="169"/>
        <end position="438"/>
    </location>
</feature>
<dbReference type="PROSITE" id="PS00138">
    <property type="entry name" value="SUBTILASE_SER"/>
    <property type="match status" value="1"/>
</dbReference>
<evidence type="ECO:0000256" key="3">
    <source>
        <dbReference type="ARBA" id="ARBA00022801"/>
    </source>
</evidence>
<dbReference type="InterPro" id="IPR000209">
    <property type="entry name" value="Peptidase_S8/S53_dom"/>
</dbReference>
<dbReference type="PIRSF" id="PIRSF037903">
    <property type="entry name" value="Subtilisin_rel_GFO_2223"/>
    <property type="match status" value="1"/>
</dbReference>
<reference evidence="6" key="1">
    <citation type="submission" date="2019-03" db="EMBL/GenBank/DDBJ databases">
        <title>Single cell metagenomics reveals metabolic interactions within the superorganism composed of flagellate Streblomastix strix and complex community of Bacteroidetes bacteria on its surface.</title>
        <authorList>
            <person name="Treitli S.C."/>
            <person name="Kolisko M."/>
            <person name="Husnik F."/>
            <person name="Keeling P."/>
            <person name="Hampl V."/>
        </authorList>
    </citation>
    <scope>NUCLEOTIDE SEQUENCE</scope>
    <source>
        <strain evidence="6">STM</strain>
    </source>
</reference>
<comment type="similarity">
    <text evidence="1">Belongs to the peptidase S8 family.</text>
</comment>
<dbReference type="PANTHER" id="PTHR43806">
    <property type="entry name" value="PEPTIDASE S8"/>
    <property type="match status" value="1"/>
</dbReference>
<dbReference type="EMBL" id="SNRY01002136">
    <property type="protein sequence ID" value="KAA6326609.1"/>
    <property type="molecule type" value="Genomic_DNA"/>
</dbReference>
<evidence type="ECO:0000256" key="1">
    <source>
        <dbReference type="ARBA" id="ARBA00011073"/>
    </source>
</evidence>
<dbReference type="InterPro" id="IPR050131">
    <property type="entry name" value="Peptidase_S8_subtilisin-like"/>
</dbReference>
<dbReference type="GO" id="GO:0006508">
    <property type="term" value="P:proteolysis"/>
    <property type="evidence" value="ECO:0007669"/>
    <property type="project" value="UniProtKB-KW"/>
</dbReference>
<keyword evidence="3 6" id="KW-0378">Hydrolase</keyword>
<keyword evidence="4" id="KW-0720">Serine protease</keyword>
<name>A0A5J4QZ00_9ZZZZ</name>
<accession>A0A5J4QZ00</accession>